<dbReference type="SMART" id="SM00562">
    <property type="entry name" value="NDK"/>
    <property type="match status" value="1"/>
</dbReference>
<keyword evidence="11 13" id="KW-0460">Magnesium</keyword>
<feature type="domain" description="Nucleoside diphosphate kinase-like" evidence="17">
    <location>
        <begin position="2"/>
        <end position="142"/>
    </location>
</feature>
<dbReference type="Gene3D" id="3.30.70.141">
    <property type="entry name" value="Nucleoside diphosphate kinase-like domain"/>
    <property type="match status" value="1"/>
</dbReference>
<comment type="cofactor">
    <cofactor evidence="1 13">
        <name>Mg(2+)</name>
        <dbReference type="ChEBI" id="CHEBI:18420"/>
    </cofactor>
</comment>
<evidence type="ECO:0000256" key="16">
    <source>
        <dbReference type="RuleBase" id="RU004013"/>
    </source>
</evidence>
<comment type="catalytic activity">
    <reaction evidence="13 16">
        <text>a 2'-deoxyribonucleoside 5'-diphosphate + ATP = a 2'-deoxyribonucleoside 5'-triphosphate + ADP</text>
        <dbReference type="Rhea" id="RHEA:44640"/>
        <dbReference type="ChEBI" id="CHEBI:30616"/>
        <dbReference type="ChEBI" id="CHEBI:61560"/>
        <dbReference type="ChEBI" id="CHEBI:73316"/>
        <dbReference type="ChEBI" id="CHEBI:456216"/>
        <dbReference type="EC" id="2.7.4.6"/>
    </reaction>
</comment>
<dbReference type="PANTHER" id="PTHR11349">
    <property type="entry name" value="NUCLEOSIDE DIPHOSPHATE KINASE"/>
    <property type="match status" value="1"/>
</dbReference>
<evidence type="ECO:0000256" key="6">
    <source>
        <dbReference type="ARBA" id="ARBA00022679"/>
    </source>
</evidence>
<dbReference type="GO" id="GO:0005524">
    <property type="term" value="F:ATP binding"/>
    <property type="evidence" value="ECO:0007669"/>
    <property type="project" value="UniProtKB-UniRule"/>
</dbReference>
<dbReference type="Proteomes" id="UP000091929">
    <property type="component" value="Unassembled WGS sequence"/>
</dbReference>
<evidence type="ECO:0000256" key="4">
    <source>
        <dbReference type="ARBA" id="ARBA00017632"/>
    </source>
</evidence>
<dbReference type="GO" id="GO:0046872">
    <property type="term" value="F:metal ion binding"/>
    <property type="evidence" value="ECO:0007669"/>
    <property type="project" value="UniProtKB-KW"/>
</dbReference>
<evidence type="ECO:0000256" key="5">
    <source>
        <dbReference type="ARBA" id="ARBA00022553"/>
    </source>
</evidence>
<evidence type="ECO:0000313" key="21">
    <source>
        <dbReference type="Proteomes" id="UP000091929"/>
    </source>
</evidence>
<keyword evidence="8 13" id="KW-0547">Nucleotide-binding</keyword>
<feature type="binding site" evidence="14">
    <location>
        <position position="116"/>
    </location>
    <ligand>
        <name>ATP</name>
        <dbReference type="ChEBI" id="CHEBI:30616"/>
    </ligand>
</feature>
<dbReference type="InterPro" id="IPR001564">
    <property type="entry name" value="Nucleoside_diP_kinase"/>
</dbReference>
<dbReference type="InterPro" id="IPR034907">
    <property type="entry name" value="NDK-like_dom"/>
</dbReference>
<comment type="catalytic activity">
    <reaction evidence="13">
        <text>a ribonucleoside 5'-diphosphate + ATP = a ribonucleoside 5'-triphosphate + ADP</text>
        <dbReference type="Rhea" id="RHEA:18113"/>
        <dbReference type="ChEBI" id="CHEBI:30616"/>
        <dbReference type="ChEBI" id="CHEBI:57930"/>
        <dbReference type="ChEBI" id="CHEBI:61557"/>
        <dbReference type="ChEBI" id="CHEBI:456216"/>
        <dbReference type="EC" id="2.7.4.6"/>
    </reaction>
</comment>
<comment type="function">
    <text evidence="13">Major role in the synthesis of nucleoside triphosphates other than ATP. The ATP gamma phosphate is transferred to the NDP beta phosphate via a ping-pong mechanism, using a phosphorylated active-site intermediate.</text>
</comment>
<evidence type="ECO:0000259" key="17">
    <source>
        <dbReference type="SMART" id="SM00562"/>
    </source>
</evidence>
<dbReference type="NCBIfam" id="NF001908">
    <property type="entry name" value="PRK00668.1"/>
    <property type="match status" value="1"/>
</dbReference>
<evidence type="ECO:0000256" key="9">
    <source>
        <dbReference type="ARBA" id="ARBA00022777"/>
    </source>
</evidence>
<protein>
    <recommendedName>
        <fullName evidence="4 13">Nucleoside diphosphate kinase</fullName>
        <shortName evidence="13">NDK</shortName>
        <shortName evidence="13">NDP kinase</shortName>
        <ecNumber evidence="3 13">2.7.4.6</ecNumber>
    </recommendedName>
    <alternativeName>
        <fullName evidence="13">Nucleoside-2-P kinase</fullName>
    </alternativeName>
</protein>
<dbReference type="Pfam" id="PF00334">
    <property type="entry name" value="NDK"/>
    <property type="match status" value="1"/>
</dbReference>
<evidence type="ECO:0000256" key="1">
    <source>
        <dbReference type="ARBA" id="ARBA00001946"/>
    </source>
</evidence>
<dbReference type="EMBL" id="LNGE01000032">
    <property type="protein sequence ID" value="KYC45066.1"/>
    <property type="molecule type" value="Genomic_DNA"/>
</dbReference>
<dbReference type="FunFam" id="3.30.70.141:FF:000003">
    <property type="entry name" value="Nucleoside diphosphate kinase"/>
    <property type="match status" value="1"/>
</dbReference>
<dbReference type="Proteomes" id="UP000092401">
    <property type="component" value="Unassembled WGS sequence"/>
</dbReference>
<dbReference type="AlphaFoldDB" id="A0A150IYU4"/>
<feature type="binding site" evidence="13 14">
    <location>
        <position position="10"/>
    </location>
    <ligand>
        <name>ATP</name>
        <dbReference type="ChEBI" id="CHEBI:30616"/>
    </ligand>
</feature>
<feature type="binding site" evidence="13 14">
    <location>
        <position position="92"/>
    </location>
    <ligand>
        <name>ATP</name>
        <dbReference type="ChEBI" id="CHEBI:30616"/>
    </ligand>
</feature>
<organism evidence="20 23">
    <name type="scientific">Candidatus Methanofastidiosum methylothiophilum</name>
    <dbReference type="NCBI Taxonomy" id="1705564"/>
    <lineage>
        <taxon>Archaea</taxon>
        <taxon>Methanobacteriati</taxon>
        <taxon>Methanobacteriota</taxon>
        <taxon>Stenosarchaea group</taxon>
        <taxon>Candidatus Methanofastidiosia</taxon>
        <taxon>Candidatus Methanofastidiosales</taxon>
        <taxon>Candidatus Methanofastidiosaceae</taxon>
        <taxon>Candidatus Methanofastidiosum</taxon>
    </lineage>
</organism>
<feature type="binding site" evidence="13 14">
    <location>
        <position position="58"/>
    </location>
    <ligand>
        <name>ATP</name>
        <dbReference type="ChEBI" id="CHEBI:30616"/>
    </ligand>
</feature>
<accession>A0A150IR98</accession>
<evidence type="ECO:0000256" key="15">
    <source>
        <dbReference type="RuleBase" id="RU004011"/>
    </source>
</evidence>
<evidence type="ECO:0000256" key="10">
    <source>
        <dbReference type="ARBA" id="ARBA00022840"/>
    </source>
</evidence>
<evidence type="ECO:0000256" key="11">
    <source>
        <dbReference type="ARBA" id="ARBA00022842"/>
    </source>
</evidence>
<dbReference type="GO" id="GO:0004550">
    <property type="term" value="F:nucleoside diphosphate kinase activity"/>
    <property type="evidence" value="ECO:0007669"/>
    <property type="project" value="UniProtKB-UniRule"/>
</dbReference>
<keyword evidence="5 13" id="KW-0597">Phosphoprotein</keyword>
<evidence type="ECO:0000313" key="23">
    <source>
        <dbReference type="Proteomes" id="UP000092403"/>
    </source>
</evidence>
<keyword evidence="9 13" id="KW-0418">Kinase</keyword>
<comment type="caution">
    <text evidence="20">The sequence shown here is derived from an EMBL/GenBank/DDBJ whole genome shotgun (WGS) entry which is preliminary data.</text>
</comment>
<evidence type="ECO:0000256" key="13">
    <source>
        <dbReference type="HAMAP-Rule" id="MF_00451"/>
    </source>
</evidence>
<dbReference type="HAMAP" id="MF_00451">
    <property type="entry name" value="NDP_kinase"/>
    <property type="match status" value="1"/>
</dbReference>
<dbReference type="PATRIC" id="fig|1706437.3.peg.1070"/>
<evidence type="ECO:0000313" key="22">
    <source>
        <dbReference type="Proteomes" id="UP000092401"/>
    </source>
</evidence>
<dbReference type="EMBL" id="LNJC01000018">
    <property type="protein sequence ID" value="KYC50173.1"/>
    <property type="molecule type" value="Genomic_DNA"/>
</dbReference>
<feature type="active site" description="Pros-phosphohistidine intermediate" evidence="13 14">
    <location>
        <position position="119"/>
    </location>
</feature>
<comment type="caution">
    <text evidence="13">Lacks conserved residue(s) required for the propagation of feature annotation.</text>
</comment>
<dbReference type="GO" id="GO:0006183">
    <property type="term" value="P:GTP biosynthetic process"/>
    <property type="evidence" value="ECO:0007669"/>
    <property type="project" value="UniProtKB-UniRule"/>
</dbReference>
<accession>A0A150IJ87</accession>
<evidence type="ECO:0000256" key="8">
    <source>
        <dbReference type="ARBA" id="ARBA00022741"/>
    </source>
</evidence>
<dbReference type="Proteomes" id="UP000092403">
    <property type="component" value="Unassembled WGS sequence"/>
</dbReference>
<dbReference type="PATRIC" id="fig|1706438.3.peg.1003"/>
<evidence type="ECO:0000313" key="19">
    <source>
        <dbReference type="EMBL" id="KYC47559.1"/>
    </source>
</evidence>
<dbReference type="PROSITE" id="PS00469">
    <property type="entry name" value="NDPK"/>
    <property type="match status" value="1"/>
</dbReference>
<evidence type="ECO:0000256" key="12">
    <source>
        <dbReference type="ARBA" id="ARBA00023080"/>
    </source>
</evidence>
<evidence type="ECO:0000256" key="3">
    <source>
        <dbReference type="ARBA" id="ARBA00012966"/>
    </source>
</evidence>
<sequence length="145" mass="16032">MSEKTLIILKPDTVMRSNIGNVISRIEAKGLKVSALKMEWISKEKAGTHYAEHIGKPFYESLISYITSCPVVLGVIEGEDAITVIRTLCGATDPHKAAPGSIRGDFGFKKGNDIFNVIHASDSPESAKREISIFFKEQEVFNYNK</sequence>
<evidence type="ECO:0000256" key="7">
    <source>
        <dbReference type="ARBA" id="ARBA00022723"/>
    </source>
</evidence>
<comment type="similarity">
    <text evidence="2 13 14 15">Belongs to the NDK family.</text>
</comment>
<accession>A0A150IYU4</accession>
<evidence type="ECO:0000256" key="2">
    <source>
        <dbReference type="ARBA" id="ARBA00008142"/>
    </source>
</evidence>
<feature type="binding site" evidence="13 14">
    <location>
        <position position="103"/>
    </location>
    <ligand>
        <name>ATP</name>
        <dbReference type="ChEBI" id="CHEBI:30616"/>
    </ligand>
</feature>
<evidence type="ECO:0000313" key="18">
    <source>
        <dbReference type="EMBL" id="KYC45066.1"/>
    </source>
</evidence>
<dbReference type="CDD" id="cd04413">
    <property type="entry name" value="NDPk_I"/>
    <property type="match status" value="1"/>
</dbReference>
<dbReference type="GO" id="GO:0006228">
    <property type="term" value="P:UTP biosynthetic process"/>
    <property type="evidence" value="ECO:0007669"/>
    <property type="project" value="UniProtKB-UniRule"/>
</dbReference>
<name>A0A150IYU4_9EURY</name>
<comment type="subcellular location">
    <subcellularLocation>
        <location evidence="13">Cytoplasm</location>
    </subcellularLocation>
</comment>
<dbReference type="PATRIC" id="fig|1706436.3.peg.1225"/>
<evidence type="ECO:0000256" key="14">
    <source>
        <dbReference type="PROSITE-ProRule" id="PRU00706"/>
    </source>
</evidence>
<gene>
    <name evidence="13 20" type="primary">ndk</name>
    <name evidence="18" type="ORF">APG10_01210</name>
    <name evidence="19" type="ORF">APG11_01059</name>
    <name evidence="20" type="ORF">APG12_00992</name>
</gene>
<dbReference type="InterPro" id="IPR023005">
    <property type="entry name" value="Nucleoside_diP_kinase_AS"/>
</dbReference>
<evidence type="ECO:0000313" key="20">
    <source>
        <dbReference type="EMBL" id="KYC50173.1"/>
    </source>
</evidence>
<dbReference type="GO" id="GO:0005737">
    <property type="term" value="C:cytoplasm"/>
    <property type="evidence" value="ECO:0007669"/>
    <property type="project" value="UniProtKB-SubCell"/>
</dbReference>
<keyword evidence="6 13" id="KW-0808">Transferase</keyword>
<keyword evidence="12 13" id="KW-0546">Nucleotide metabolism</keyword>
<dbReference type="InterPro" id="IPR036850">
    <property type="entry name" value="NDK-like_dom_sf"/>
</dbReference>
<dbReference type="PRINTS" id="PR01243">
    <property type="entry name" value="NUCDPKINASE"/>
</dbReference>
<keyword evidence="13" id="KW-0963">Cytoplasm</keyword>
<feature type="binding site" evidence="13 14">
    <location>
        <position position="86"/>
    </location>
    <ligand>
        <name>ATP</name>
        <dbReference type="ChEBI" id="CHEBI:30616"/>
    </ligand>
</feature>
<keyword evidence="10 13" id="KW-0067">ATP-binding</keyword>
<dbReference type="EC" id="2.7.4.6" evidence="3 13"/>
<keyword evidence="7 13" id="KW-0479">Metal-binding</keyword>
<dbReference type="GO" id="GO:0006241">
    <property type="term" value="P:CTP biosynthetic process"/>
    <property type="evidence" value="ECO:0007669"/>
    <property type="project" value="UniProtKB-UniRule"/>
</dbReference>
<dbReference type="EMBL" id="LNGF01000021">
    <property type="protein sequence ID" value="KYC47559.1"/>
    <property type="molecule type" value="Genomic_DNA"/>
</dbReference>
<dbReference type="SUPFAM" id="SSF54919">
    <property type="entry name" value="Nucleoside diphosphate kinase, NDK"/>
    <property type="match status" value="1"/>
</dbReference>
<dbReference type="PROSITE" id="PS51374">
    <property type="entry name" value="NDPK_LIKE"/>
    <property type="match status" value="1"/>
</dbReference>
<proteinExistence type="inferred from homology"/>
<reference evidence="21 22" key="1">
    <citation type="journal article" date="2016" name="ISME J.">
        <title>Chasing the elusive Euryarchaeota class WSA2: genomes reveal a uniquely fastidious methyl-reducing methanogen.</title>
        <authorList>
            <person name="Nobu M.K."/>
            <person name="Narihiro T."/>
            <person name="Kuroda K."/>
            <person name="Mei R."/>
            <person name="Liu W.T."/>
        </authorList>
    </citation>
    <scope>NUCLEOTIDE SEQUENCE [LARGE SCALE GENOMIC DNA]</scope>
    <source>
        <strain evidence="18">B03fssc0709_Meth_Bin005</strain>
        <strain evidence="19">B15fssc0709_Meth_Bin003</strain>
        <strain evidence="20">BMIXfssc0709_Meth_Bin006</strain>
    </source>
</reference>